<gene>
    <name evidence="1" type="ordered locus">Desaci_3833</name>
</gene>
<organism evidence="1 2">
    <name type="scientific">Desulfosporosinus acidiphilus (strain DSM 22704 / JCM 16185 / SJ4)</name>
    <dbReference type="NCBI Taxonomy" id="646529"/>
    <lineage>
        <taxon>Bacteria</taxon>
        <taxon>Bacillati</taxon>
        <taxon>Bacillota</taxon>
        <taxon>Clostridia</taxon>
        <taxon>Eubacteriales</taxon>
        <taxon>Desulfitobacteriaceae</taxon>
        <taxon>Desulfosporosinus</taxon>
    </lineage>
</organism>
<dbReference type="HOGENOM" id="CLU_2715740_0_0_9"/>
<keyword evidence="2" id="KW-1185">Reference proteome</keyword>
<evidence type="ECO:0000313" key="2">
    <source>
        <dbReference type="Proteomes" id="UP000002892"/>
    </source>
</evidence>
<evidence type="ECO:0000313" key="1">
    <source>
        <dbReference type="EMBL" id="AFM42714.1"/>
    </source>
</evidence>
<dbReference type="AlphaFoldDB" id="I4DA90"/>
<protein>
    <submittedName>
        <fullName evidence="1">Uncharacterized protein</fullName>
    </submittedName>
</protein>
<reference evidence="1 2" key="1">
    <citation type="journal article" date="2012" name="J. Bacteriol.">
        <title>Complete genome sequences of Desulfosporosinus orientis DSM765T, Desulfosporosinus youngiae DSM17734T, Desulfosporosinus meridiei DSM13257T, and Desulfosporosinus acidiphilus DSM22704T.</title>
        <authorList>
            <person name="Pester M."/>
            <person name="Brambilla E."/>
            <person name="Alazard D."/>
            <person name="Rattei T."/>
            <person name="Weinmaier T."/>
            <person name="Han J."/>
            <person name="Lucas S."/>
            <person name="Lapidus A."/>
            <person name="Cheng J.F."/>
            <person name="Goodwin L."/>
            <person name="Pitluck S."/>
            <person name="Peters L."/>
            <person name="Ovchinnikova G."/>
            <person name="Teshima H."/>
            <person name="Detter J.C."/>
            <person name="Han C.S."/>
            <person name="Tapia R."/>
            <person name="Land M.L."/>
            <person name="Hauser L."/>
            <person name="Kyrpides N.C."/>
            <person name="Ivanova N.N."/>
            <person name="Pagani I."/>
            <person name="Huntmann M."/>
            <person name="Wei C.L."/>
            <person name="Davenport K.W."/>
            <person name="Daligault H."/>
            <person name="Chain P.S."/>
            <person name="Chen A."/>
            <person name="Mavromatis K."/>
            <person name="Markowitz V."/>
            <person name="Szeto E."/>
            <person name="Mikhailova N."/>
            <person name="Pati A."/>
            <person name="Wagner M."/>
            <person name="Woyke T."/>
            <person name="Ollivier B."/>
            <person name="Klenk H.P."/>
            <person name="Spring S."/>
            <person name="Loy A."/>
        </authorList>
    </citation>
    <scope>NUCLEOTIDE SEQUENCE [LARGE SCALE GENOMIC DNA]</scope>
    <source>
        <strain evidence="2">DSM 22704 / JCM 16185 / SJ4</strain>
    </source>
</reference>
<sequence>MRLRITIFTRKSYITKQEKKVIISLDLSYLGNSSAYVEEYNKRWRIKVSKLIIYIEGAHIKRTYLIHKICVE</sequence>
<dbReference type="KEGG" id="dai:Desaci_3833"/>
<accession>I4DA90</accession>
<proteinExistence type="predicted"/>
<dbReference type="Proteomes" id="UP000002892">
    <property type="component" value="Chromosome"/>
</dbReference>
<name>I4DA90_DESAJ</name>
<dbReference type="EMBL" id="CP003639">
    <property type="protein sequence ID" value="AFM42714.1"/>
    <property type="molecule type" value="Genomic_DNA"/>
</dbReference>
<dbReference type="STRING" id="646529.Desaci_3833"/>